<dbReference type="OrthoDB" id="4198644at2759"/>
<dbReference type="VEuPathDB" id="FungiDB:CPSG_06543"/>
<name>E9DAG2_COCPS</name>
<dbReference type="VEuPathDB" id="FungiDB:D8B26_001419"/>
<gene>
    <name evidence="3" type="ORF">CPSG_06543</name>
</gene>
<evidence type="ECO:0000256" key="1">
    <source>
        <dbReference type="SAM" id="MobiDB-lite"/>
    </source>
</evidence>
<reference evidence="4" key="2">
    <citation type="submission" date="2010-03" db="EMBL/GenBank/DDBJ databases">
        <title>The genome sequence of Coccidioides posadasii strain Silveira.</title>
        <authorList>
            <consortium name="The Broad Institute Genome Sequencing Center for Infectious Disease"/>
            <person name="Neafsey D."/>
            <person name="Orbach M."/>
            <person name="Henn M.R."/>
            <person name="Cole G.T."/>
            <person name="Galgiani J."/>
            <person name="Gardner M.J."/>
            <person name="Kirkland T.N."/>
            <person name="Taylor J.W."/>
            <person name="Young S.K."/>
            <person name="Zeng Q."/>
            <person name="Koehrsen M."/>
            <person name="Alvarado L."/>
            <person name="Berlin A."/>
            <person name="Borenstein D."/>
            <person name="Chapman S.B."/>
            <person name="Chen Z."/>
            <person name="Engels R."/>
            <person name="Freedman E."/>
            <person name="Gellesch M."/>
            <person name="Goldberg J."/>
            <person name="Griggs A."/>
            <person name="Gujja S."/>
            <person name="Heilman E."/>
            <person name="Heiman D."/>
            <person name="Howarth C."/>
            <person name="Jen D."/>
            <person name="Larson L."/>
            <person name="Mehta T."/>
            <person name="Neiman D."/>
            <person name="Park D."/>
            <person name="Pearson M."/>
            <person name="Richards J."/>
            <person name="Roberts A."/>
            <person name="Saif S."/>
            <person name="Shea T."/>
            <person name="Shenoy N."/>
            <person name="Sisk P."/>
            <person name="Stolte C."/>
            <person name="Sykes S."/>
            <person name="Walk T."/>
            <person name="White J."/>
            <person name="Yandava C."/>
            <person name="Haas B."/>
            <person name="Nusbaum C."/>
            <person name="Birren B."/>
        </authorList>
    </citation>
    <scope>NUCLEOTIDE SEQUENCE [LARGE SCALE GENOMIC DNA]</scope>
    <source>
        <strain evidence="4">RMSCC 757 / Silveira</strain>
    </source>
</reference>
<reference evidence="4" key="1">
    <citation type="journal article" date="2010" name="Genome Res.">
        <title>Population genomic sequencing of Coccidioides fungi reveals recent hybridization and transposon control.</title>
        <authorList>
            <person name="Neafsey D.E."/>
            <person name="Barker B.M."/>
            <person name="Sharpton T.J."/>
            <person name="Stajich J.E."/>
            <person name="Park D.J."/>
            <person name="Whiston E."/>
            <person name="Hung C.-Y."/>
            <person name="McMahan C."/>
            <person name="White J."/>
            <person name="Sykes S."/>
            <person name="Heiman D."/>
            <person name="Young S."/>
            <person name="Zeng Q."/>
            <person name="Abouelleil A."/>
            <person name="Aftuck L."/>
            <person name="Bessette D."/>
            <person name="Brown A."/>
            <person name="FitzGerald M."/>
            <person name="Lui A."/>
            <person name="Macdonald J.P."/>
            <person name="Priest M."/>
            <person name="Orbach M.J."/>
            <person name="Galgiani J.N."/>
            <person name="Kirkland T.N."/>
            <person name="Cole G.T."/>
            <person name="Birren B.W."/>
            <person name="Henn M.R."/>
            <person name="Taylor J.W."/>
            <person name="Rounsley S.D."/>
        </authorList>
    </citation>
    <scope>NUCLEOTIDE SEQUENCE [LARGE SCALE GENOMIC DNA]</scope>
    <source>
        <strain evidence="4">RMSCC 757 / Silveira</strain>
    </source>
</reference>
<feature type="compositionally biased region" description="Basic and acidic residues" evidence="1">
    <location>
        <begin position="725"/>
        <end position="735"/>
    </location>
</feature>
<accession>E9DAG2</accession>
<protein>
    <submittedName>
        <fullName evidence="3">Uncharacterized protein</fullName>
    </submittedName>
</protein>
<dbReference type="AlphaFoldDB" id="E9DAG2"/>
<evidence type="ECO:0000256" key="2">
    <source>
        <dbReference type="SAM" id="Phobius"/>
    </source>
</evidence>
<keyword evidence="2" id="KW-1133">Transmembrane helix</keyword>
<sequence>MEPTVLVTLFAGLMVFSSWFSVPLTTINPQRPVAERLVGCFQLTAAAQGVSTLYCRFNHPKTDFSILLNQTLPSVDPAHGETHKLWLSEAAAADSTPTGVVTTSLIPTPTAPFGGAQHVVFDNLFDNGAEYPEWFIASLGSLLGDHVRRHPNIYTVVVGLLSVQVLVMTWFARQIQTLTRESREQSEEAGSKLVQAQLAEEQGRVNSLIAKLERYTVDFPSLDQRLSQLSATVNSWPQQIPKLVGDGLVQIRTQVDQFDAIFEQLRKQVNDLASAPEKNTGIDVQDTPFLQSLQEQVRQLVCQWEGKPWELPHSELAARIHGVNERLEQLTPKQGGDTNELFDQIKRLQKDLDQWKDSVVVNSEFANVEADLRLITKKVDSKPWTESITEVGNTVKSLNRELHSFKEISSALNIEQKSLASDVKLIDQFVNQLKAEQPWKRGRSLTEDQLTAVNEFTTLKGSLATKEDTRVLAEAIRRTEGSLESWISETWPVDLHKLEKSSRALEQSLKSEMDSTRRHCATHEDVKFACASVGRQVSDDLKILDKEIDSLKGDVNGLSAKVTDLAARPVGGSVQSTVTIEELLKVKDMAREADNSAISAELAVDNFRDRMSAAEREIAGTNTLLRYHEFDIASCAAKLGVQRKKVTFDGAPNPFGPAPTGSTAPEPQSKGEAKPDKPGSSTPALKEEKPAASQASPAATGSDSKSEPKSDKKIEQPSTGSASEESAKLEGKTETASKPSNASKSVEPKSPGLEASMWATAGPTETKPTGLEASRWAPQTPEPKPAGLEASRWAPQTKSSPGGSGQKKGNSKKSKKAK</sequence>
<keyword evidence="4" id="KW-1185">Reference proteome</keyword>
<feature type="compositionally biased region" description="Basic and acidic residues" evidence="1">
    <location>
        <begin position="704"/>
        <end position="715"/>
    </location>
</feature>
<evidence type="ECO:0000313" key="4">
    <source>
        <dbReference type="Proteomes" id="UP000002497"/>
    </source>
</evidence>
<evidence type="ECO:0000313" key="3">
    <source>
        <dbReference type="EMBL" id="EFW16584.1"/>
    </source>
</evidence>
<proteinExistence type="predicted"/>
<feature type="transmembrane region" description="Helical" evidence="2">
    <location>
        <begin position="6"/>
        <end position="27"/>
    </location>
</feature>
<dbReference type="OMA" id="HCATHED"/>
<keyword evidence="2" id="KW-0472">Membrane</keyword>
<keyword evidence="2" id="KW-0812">Transmembrane</keyword>
<dbReference type="STRING" id="443226.E9DAG2"/>
<feature type="compositionally biased region" description="Basic residues" evidence="1">
    <location>
        <begin position="809"/>
        <end position="818"/>
    </location>
</feature>
<dbReference type="Proteomes" id="UP000002497">
    <property type="component" value="Unassembled WGS sequence"/>
</dbReference>
<dbReference type="eggNOG" id="ENOG502T3IX">
    <property type="taxonomic scope" value="Eukaryota"/>
</dbReference>
<feature type="region of interest" description="Disordered" evidence="1">
    <location>
        <begin position="650"/>
        <end position="818"/>
    </location>
</feature>
<dbReference type="HOGENOM" id="CLU_345453_0_0_1"/>
<dbReference type="EMBL" id="GL636496">
    <property type="protein sequence ID" value="EFW16584.1"/>
    <property type="molecule type" value="Genomic_DNA"/>
</dbReference>
<organism evidence="4">
    <name type="scientific">Coccidioides posadasii (strain RMSCC 757 / Silveira)</name>
    <name type="common">Valley fever fungus</name>
    <dbReference type="NCBI Taxonomy" id="443226"/>
    <lineage>
        <taxon>Eukaryota</taxon>
        <taxon>Fungi</taxon>
        <taxon>Dikarya</taxon>
        <taxon>Ascomycota</taxon>
        <taxon>Pezizomycotina</taxon>
        <taxon>Eurotiomycetes</taxon>
        <taxon>Eurotiomycetidae</taxon>
        <taxon>Onygenales</taxon>
        <taxon>Onygenaceae</taxon>
        <taxon>Coccidioides</taxon>
    </lineage>
</organism>